<keyword evidence="1" id="KW-1133">Transmembrane helix</keyword>
<name>A0A0C2P090_9VIBR</name>
<evidence type="ECO:0000313" key="3">
    <source>
        <dbReference type="Proteomes" id="UP000031672"/>
    </source>
</evidence>
<sequence>MKLPFVEPDDDIYLNISVVLIIIYYLSSTKRGVLKMNNERIHLYEYLVRNPQKLSYVLRQLGKGNLIVNRDDYSVSAISYNLDPLFDRDRMKYILTILSQKKLVCVSYKSKEGFMYSLTESGIKIVEELEGEYFSEIKLYAKQLVSTLSINVSQLNSILNKLITIGVF</sequence>
<accession>A0A0C2NHF8</accession>
<keyword evidence="3" id="KW-1185">Reference proteome</keyword>
<dbReference type="AlphaFoldDB" id="A0A0C2P090"/>
<gene>
    <name evidence="2" type="ORF">OJ16_00720</name>
</gene>
<dbReference type="STRING" id="1461322.OJ16_00720"/>
<evidence type="ECO:0000256" key="1">
    <source>
        <dbReference type="SAM" id="Phobius"/>
    </source>
</evidence>
<proteinExistence type="predicted"/>
<keyword evidence="1" id="KW-0472">Membrane</keyword>
<evidence type="ECO:0000313" key="2">
    <source>
        <dbReference type="EMBL" id="KII81760.1"/>
    </source>
</evidence>
<reference evidence="2 3" key="1">
    <citation type="submission" date="2014-11" db="EMBL/GenBank/DDBJ databases">
        <title>Draft Genome Sequence of Vibrio piscirenalis strains CECT 8603T and CECT 8604, two marine Gammaproteobacterium isolated from cultured gilthead sea bream (Sparus aurata).</title>
        <authorList>
            <person name="Arahal D.R."/>
            <person name="Rodrigo-Torres L."/>
            <person name="Lucena T."/>
            <person name="Pujalte M.J."/>
        </authorList>
    </citation>
    <scope>NUCLEOTIDE SEQUENCE [LARGE SCALE GENOMIC DNA]</scope>
    <source>
        <strain evidence="2 3">DCR 1-4-2</strain>
    </source>
</reference>
<protein>
    <submittedName>
        <fullName evidence="2">Uncharacterized protein</fullName>
    </submittedName>
</protein>
<comment type="caution">
    <text evidence="2">The sequence shown here is derived from an EMBL/GenBank/DDBJ whole genome shotgun (WGS) entry which is preliminary data.</text>
</comment>
<dbReference type="InterPro" id="IPR046902">
    <property type="entry name" value="ABC-3C_MC4"/>
</dbReference>
<dbReference type="EMBL" id="JTKH01000003">
    <property type="protein sequence ID" value="KII81760.1"/>
    <property type="molecule type" value="Genomic_DNA"/>
</dbReference>
<dbReference type="Proteomes" id="UP000031672">
    <property type="component" value="Unassembled WGS sequence"/>
</dbReference>
<feature type="transmembrane region" description="Helical" evidence="1">
    <location>
        <begin position="12"/>
        <end position="27"/>
    </location>
</feature>
<keyword evidence="1" id="KW-0812">Transmembrane</keyword>
<accession>A0A0C2P090</accession>
<dbReference type="Pfam" id="PF20290">
    <property type="entry name" value="MC4"/>
    <property type="match status" value="1"/>
</dbReference>
<organism evidence="2 3">
    <name type="scientific">Vibrio renipiscarius</name>
    <dbReference type="NCBI Taxonomy" id="1461322"/>
    <lineage>
        <taxon>Bacteria</taxon>
        <taxon>Pseudomonadati</taxon>
        <taxon>Pseudomonadota</taxon>
        <taxon>Gammaproteobacteria</taxon>
        <taxon>Vibrionales</taxon>
        <taxon>Vibrionaceae</taxon>
        <taxon>Vibrio</taxon>
    </lineage>
</organism>
<dbReference type="RefSeq" id="WP_040986402.1">
    <property type="nucleotide sequence ID" value="NZ_JTKI01000034.1"/>
</dbReference>